<evidence type="ECO:0000313" key="3">
    <source>
        <dbReference type="Proteomes" id="UP001295684"/>
    </source>
</evidence>
<dbReference type="AlphaFoldDB" id="A0AAD2D2P8"/>
<reference evidence="2" key="1">
    <citation type="submission" date="2023-07" db="EMBL/GenBank/DDBJ databases">
        <authorList>
            <consortium name="AG Swart"/>
            <person name="Singh M."/>
            <person name="Singh A."/>
            <person name="Seah K."/>
            <person name="Emmerich C."/>
        </authorList>
    </citation>
    <scope>NUCLEOTIDE SEQUENCE</scope>
    <source>
        <strain evidence="2">DP1</strain>
    </source>
</reference>
<protein>
    <submittedName>
        <fullName evidence="2">Uncharacterized protein</fullName>
    </submittedName>
</protein>
<organism evidence="2 3">
    <name type="scientific">Euplotes crassus</name>
    <dbReference type="NCBI Taxonomy" id="5936"/>
    <lineage>
        <taxon>Eukaryota</taxon>
        <taxon>Sar</taxon>
        <taxon>Alveolata</taxon>
        <taxon>Ciliophora</taxon>
        <taxon>Intramacronucleata</taxon>
        <taxon>Spirotrichea</taxon>
        <taxon>Hypotrichia</taxon>
        <taxon>Euplotida</taxon>
        <taxon>Euplotidae</taxon>
        <taxon>Moneuplotes</taxon>
    </lineage>
</organism>
<comment type="caution">
    <text evidence="2">The sequence shown here is derived from an EMBL/GenBank/DDBJ whole genome shotgun (WGS) entry which is preliminary data.</text>
</comment>
<dbReference type="EMBL" id="CAMPGE010019670">
    <property type="protein sequence ID" value="CAI2377991.1"/>
    <property type="molecule type" value="Genomic_DNA"/>
</dbReference>
<gene>
    <name evidence="2" type="ORF">ECRASSUSDP1_LOCUS19382</name>
</gene>
<keyword evidence="1" id="KW-0732">Signal</keyword>
<name>A0AAD2D2P8_EUPCR</name>
<evidence type="ECO:0000313" key="2">
    <source>
        <dbReference type="EMBL" id="CAI2377991.1"/>
    </source>
</evidence>
<sequence length="243" mass="27865">MMVIVLKGCLWIAGVGVGSGDEFKIKMMNVDYPFLRSKILRKFKYSPFIRQACYIQNIELCSKLLSSKANNLLFSSLSSGLNNIHSFHIFGKYSDKAKISKHFNEFIKLFSSLKGRLLISSVRLKAKEFVRIILATSEVKKIFFHDCCILEGKIKRQLMGSSRLKNIVFSNPREISLDGYSNFVNYKKILRNISYCPCINSLTNITLSQCNFKEDQAKSIKRKYGFYTTKFILQDNSGTKIIP</sequence>
<feature type="signal peptide" evidence="1">
    <location>
        <begin position="1"/>
        <end position="20"/>
    </location>
</feature>
<evidence type="ECO:0000256" key="1">
    <source>
        <dbReference type="SAM" id="SignalP"/>
    </source>
</evidence>
<accession>A0AAD2D2P8</accession>
<feature type="chain" id="PRO_5041978789" evidence="1">
    <location>
        <begin position="21"/>
        <end position="243"/>
    </location>
</feature>
<keyword evidence="3" id="KW-1185">Reference proteome</keyword>
<proteinExistence type="predicted"/>
<dbReference type="Proteomes" id="UP001295684">
    <property type="component" value="Unassembled WGS sequence"/>
</dbReference>